<accession>A0A0E9XGA8</accession>
<protein>
    <submittedName>
        <fullName evidence="1">Uncharacterized protein</fullName>
    </submittedName>
</protein>
<sequence>MLVSFLLIFLFYYFQGTTGFFYITKFVNVLLVKNCFCISIIVNVRKLCLYESICYVL</sequence>
<reference evidence="1" key="2">
    <citation type="journal article" date="2015" name="Fish Shellfish Immunol.">
        <title>Early steps in the European eel (Anguilla anguilla)-Vibrio vulnificus interaction in the gills: Role of the RtxA13 toxin.</title>
        <authorList>
            <person name="Callol A."/>
            <person name="Pajuelo D."/>
            <person name="Ebbesson L."/>
            <person name="Teles M."/>
            <person name="MacKenzie S."/>
            <person name="Amaro C."/>
        </authorList>
    </citation>
    <scope>NUCLEOTIDE SEQUENCE</scope>
</reference>
<dbReference type="EMBL" id="GBXM01006868">
    <property type="protein sequence ID" value="JAI01710.1"/>
    <property type="molecule type" value="Transcribed_RNA"/>
</dbReference>
<organism evidence="1">
    <name type="scientific">Anguilla anguilla</name>
    <name type="common">European freshwater eel</name>
    <name type="synonym">Muraena anguilla</name>
    <dbReference type="NCBI Taxonomy" id="7936"/>
    <lineage>
        <taxon>Eukaryota</taxon>
        <taxon>Metazoa</taxon>
        <taxon>Chordata</taxon>
        <taxon>Craniata</taxon>
        <taxon>Vertebrata</taxon>
        <taxon>Euteleostomi</taxon>
        <taxon>Actinopterygii</taxon>
        <taxon>Neopterygii</taxon>
        <taxon>Teleostei</taxon>
        <taxon>Anguilliformes</taxon>
        <taxon>Anguillidae</taxon>
        <taxon>Anguilla</taxon>
    </lineage>
</organism>
<proteinExistence type="predicted"/>
<evidence type="ECO:0000313" key="1">
    <source>
        <dbReference type="EMBL" id="JAI01710.1"/>
    </source>
</evidence>
<reference evidence="1" key="1">
    <citation type="submission" date="2014-11" db="EMBL/GenBank/DDBJ databases">
        <authorList>
            <person name="Amaro Gonzalez C."/>
        </authorList>
    </citation>
    <scope>NUCLEOTIDE SEQUENCE</scope>
</reference>
<name>A0A0E9XGA8_ANGAN</name>
<dbReference type="AlphaFoldDB" id="A0A0E9XGA8"/>